<dbReference type="AlphaFoldDB" id="A0A559GB00"/>
<accession>A0A559GB00</accession>
<dbReference type="EMBL" id="VMYC01000649">
    <property type="protein sequence ID" value="TVX60417.1"/>
    <property type="molecule type" value="Genomic_DNA"/>
</dbReference>
<feature type="non-terminal residue" evidence="3">
    <location>
        <position position="325"/>
    </location>
</feature>
<sequence length="325" mass="36181">VEVKQTEPTSVEAITKPDSEPKAAEATETTNPSLAESPVVSESKPAEENQKTNSQASEEAIVEAKENKEPEKADQPVTKQENYQLNYDQPTAPSYDGWEKQALPVGNGEMGAKVFGLIGEERIQYNEKTLWSGGPQPDSTDYNGGNYKERYKVLAEIRKALEAGDRQKAKQLAEQNLVGPNNAQYGRYLAFGDIFMVFNNQKKGLDTVTDYHRGLDITEATTTTSYTQDGTTFKRETFSSYPDDVTVTHLTKKGNKTLDFTLWNSLTEDLLANGDYSWEYSNYKNGHVTTDEHGILLKETVNDNGLKFASYLGIKTEGKVTVQDE</sequence>
<dbReference type="GO" id="GO:0004560">
    <property type="term" value="F:alpha-L-fucosidase activity"/>
    <property type="evidence" value="ECO:0007669"/>
    <property type="project" value="TreeGrafter"/>
</dbReference>
<dbReference type="Pfam" id="PF14498">
    <property type="entry name" value="Glyco_hyd_65N_2"/>
    <property type="match status" value="1"/>
</dbReference>
<dbReference type="Gene3D" id="2.70.98.50">
    <property type="entry name" value="putative glycoside hydrolase family protein from bacillus halodurans"/>
    <property type="match status" value="1"/>
</dbReference>
<reference evidence="3 4" key="1">
    <citation type="submission" date="2019-07" db="EMBL/GenBank/DDBJ databases">
        <authorList>
            <person name="Mohale T."/>
        </authorList>
    </citation>
    <scope>NUCLEOTIDE SEQUENCE [LARGE SCALE GENOMIC DNA]</scope>
    <source>
        <strain evidence="3 4">NTPn 59</strain>
    </source>
</reference>
<feature type="domain" description="Glycosyl hydrolase family 95 N-terminal" evidence="2">
    <location>
        <begin position="85"/>
        <end position="313"/>
    </location>
</feature>
<protein>
    <submittedName>
        <fullName evidence="3">Fibronectin</fullName>
    </submittedName>
</protein>
<name>A0A559GB00_STREE</name>
<comment type="caution">
    <text evidence="3">The sequence shown here is derived from an EMBL/GenBank/DDBJ whole genome shotgun (WGS) entry which is preliminary data.</text>
</comment>
<gene>
    <name evidence="3" type="ORF">AZJ28_14155</name>
</gene>
<evidence type="ECO:0000313" key="3">
    <source>
        <dbReference type="EMBL" id="TVX60417.1"/>
    </source>
</evidence>
<dbReference type="PANTHER" id="PTHR31084:SF19">
    <property type="entry name" value="GLYCOSYL HYDROLASE FAMILY 95 N-TERMINAL DOMAIN-CONTAINING PROTEIN"/>
    <property type="match status" value="1"/>
</dbReference>
<dbReference type="InterPro" id="IPR027414">
    <property type="entry name" value="GH95_N_dom"/>
</dbReference>
<dbReference type="PANTHER" id="PTHR31084">
    <property type="entry name" value="ALPHA-L-FUCOSIDASE 2"/>
    <property type="match status" value="1"/>
</dbReference>
<evidence type="ECO:0000259" key="2">
    <source>
        <dbReference type="Pfam" id="PF14498"/>
    </source>
</evidence>
<feature type="region of interest" description="Disordered" evidence="1">
    <location>
        <begin position="1"/>
        <end position="83"/>
    </location>
</feature>
<feature type="compositionally biased region" description="Basic and acidic residues" evidence="1">
    <location>
        <begin position="62"/>
        <end position="74"/>
    </location>
</feature>
<evidence type="ECO:0000256" key="1">
    <source>
        <dbReference type="SAM" id="MobiDB-lite"/>
    </source>
</evidence>
<organism evidence="3 4">
    <name type="scientific">Streptococcus pneumoniae</name>
    <dbReference type="NCBI Taxonomy" id="1313"/>
    <lineage>
        <taxon>Bacteria</taxon>
        <taxon>Bacillati</taxon>
        <taxon>Bacillota</taxon>
        <taxon>Bacilli</taxon>
        <taxon>Lactobacillales</taxon>
        <taxon>Streptococcaceae</taxon>
        <taxon>Streptococcus</taxon>
    </lineage>
</organism>
<dbReference type="Proteomes" id="UP000315060">
    <property type="component" value="Unassembled WGS sequence"/>
</dbReference>
<evidence type="ECO:0000313" key="4">
    <source>
        <dbReference type="Proteomes" id="UP000315060"/>
    </source>
</evidence>
<feature type="compositionally biased region" description="Basic and acidic residues" evidence="1">
    <location>
        <begin position="15"/>
        <end position="25"/>
    </location>
</feature>
<proteinExistence type="predicted"/>
<feature type="non-terminal residue" evidence="3">
    <location>
        <position position="1"/>
    </location>
</feature>